<dbReference type="VEuPathDB" id="FungiDB:LEMA_uP047800.1"/>
<organism evidence="2">
    <name type="scientific">Leptosphaeria maculans (strain JN3 / isolate v23.1.3 / race Av1-4-5-6-7-8)</name>
    <name type="common">Blackleg fungus</name>
    <name type="synonym">Phoma lingam</name>
    <dbReference type="NCBI Taxonomy" id="985895"/>
    <lineage>
        <taxon>Eukaryota</taxon>
        <taxon>Fungi</taxon>
        <taxon>Dikarya</taxon>
        <taxon>Ascomycota</taxon>
        <taxon>Pezizomycotina</taxon>
        <taxon>Dothideomycetes</taxon>
        <taxon>Pleosporomycetidae</taxon>
        <taxon>Pleosporales</taxon>
        <taxon>Pleosporineae</taxon>
        <taxon>Leptosphaeriaceae</taxon>
        <taxon>Plenodomus</taxon>
        <taxon>Plenodomus lingam/Leptosphaeria maculans species complex</taxon>
    </lineage>
</organism>
<evidence type="ECO:0000313" key="2">
    <source>
        <dbReference type="Proteomes" id="UP000002668"/>
    </source>
</evidence>
<dbReference type="HOGENOM" id="CLU_2776374_0_0_1"/>
<dbReference type="EMBL" id="FP929083">
    <property type="protein sequence ID" value="CBX92074.1"/>
    <property type="molecule type" value="Genomic_DNA"/>
</dbReference>
<dbReference type="AlphaFoldDB" id="E5R5A4"/>
<dbReference type="InParanoid" id="E5R5A4"/>
<dbReference type="OrthoDB" id="6614653at2759"/>
<accession>E5R5A4</accession>
<sequence length="69" mass="7555">MTKDTLRRAISDAKRKVASASLYRWLSLKIIKSGGHKLSTLDIKHELLDLLYVTEAMVGGGILGSVSQL</sequence>
<protein>
    <submittedName>
        <fullName evidence="1">Predicted protein</fullName>
    </submittedName>
</protein>
<name>E5R5A4_LEPMJ</name>
<proteinExistence type="predicted"/>
<keyword evidence="2" id="KW-1185">Reference proteome</keyword>
<gene>
    <name evidence="1" type="ORF">LEMA_uP047800.1</name>
</gene>
<evidence type="ECO:0000313" key="1">
    <source>
        <dbReference type="EMBL" id="CBX92074.1"/>
    </source>
</evidence>
<dbReference type="Proteomes" id="UP000002668">
    <property type="component" value="Genome"/>
</dbReference>
<reference evidence="2" key="1">
    <citation type="journal article" date="2011" name="Nat. Commun.">
        <title>Effector diversification within compartments of the Leptosphaeria maculans genome affected by Repeat-Induced Point mutations.</title>
        <authorList>
            <person name="Rouxel T."/>
            <person name="Grandaubert J."/>
            <person name="Hane J.K."/>
            <person name="Hoede C."/>
            <person name="van de Wouw A.P."/>
            <person name="Couloux A."/>
            <person name="Dominguez V."/>
            <person name="Anthouard V."/>
            <person name="Bally P."/>
            <person name="Bourras S."/>
            <person name="Cozijnsen A.J."/>
            <person name="Ciuffetti L.M."/>
            <person name="Degrave A."/>
            <person name="Dilmaghani A."/>
            <person name="Duret L."/>
            <person name="Fudal I."/>
            <person name="Goodwin S.B."/>
            <person name="Gout L."/>
            <person name="Glaser N."/>
            <person name="Linglin J."/>
            <person name="Kema G.H.J."/>
            <person name="Lapalu N."/>
            <person name="Lawrence C.B."/>
            <person name="May K."/>
            <person name="Meyer M."/>
            <person name="Ollivier B."/>
            <person name="Poulain J."/>
            <person name="Schoch C.L."/>
            <person name="Simon A."/>
            <person name="Spatafora J.W."/>
            <person name="Stachowiak A."/>
            <person name="Turgeon B.G."/>
            <person name="Tyler B.M."/>
            <person name="Vincent D."/>
            <person name="Weissenbach J."/>
            <person name="Amselem J."/>
            <person name="Quesneville H."/>
            <person name="Oliver R.P."/>
            <person name="Wincker P."/>
            <person name="Balesdent M.-H."/>
            <person name="Howlett B.J."/>
        </authorList>
    </citation>
    <scope>NUCLEOTIDE SEQUENCE [LARGE SCALE GENOMIC DNA]</scope>
    <source>
        <strain evidence="2">JN3 / isolate v23.1.3 / race Av1-4-5-6-7-8</strain>
    </source>
</reference>